<evidence type="ECO:0000313" key="1">
    <source>
        <dbReference type="EMBL" id="KAK9702499.1"/>
    </source>
</evidence>
<name>A0AAW1JGB6_POPJA</name>
<gene>
    <name evidence="1" type="ORF">QE152_g29882</name>
</gene>
<evidence type="ECO:0000313" key="2">
    <source>
        <dbReference type="Proteomes" id="UP001458880"/>
    </source>
</evidence>
<proteinExistence type="predicted"/>
<comment type="caution">
    <text evidence="1">The sequence shown here is derived from an EMBL/GenBank/DDBJ whole genome shotgun (WGS) entry which is preliminary data.</text>
</comment>
<organism evidence="1 2">
    <name type="scientific">Popillia japonica</name>
    <name type="common">Japanese beetle</name>
    <dbReference type="NCBI Taxonomy" id="7064"/>
    <lineage>
        <taxon>Eukaryota</taxon>
        <taxon>Metazoa</taxon>
        <taxon>Ecdysozoa</taxon>
        <taxon>Arthropoda</taxon>
        <taxon>Hexapoda</taxon>
        <taxon>Insecta</taxon>
        <taxon>Pterygota</taxon>
        <taxon>Neoptera</taxon>
        <taxon>Endopterygota</taxon>
        <taxon>Coleoptera</taxon>
        <taxon>Polyphaga</taxon>
        <taxon>Scarabaeiformia</taxon>
        <taxon>Scarabaeidae</taxon>
        <taxon>Rutelinae</taxon>
        <taxon>Popillia</taxon>
    </lineage>
</organism>
<dbReference type="EMBL" id="JASPKY010000390">
    <property type="protein sequence ID" value="KAK9702499.1"/>
    <property type="molecule type" value="Genomic_DNA"/>
</dbReference>
<accession>A0AAW1JGB6</accession>
<reference evidence="1 2" key="1">
    <citation type="journal article" date="2024" name="BMC Genomics">
        <title>De novo assembly and annotation of Popillia japonica's genome with initial clues to its potential as an invasive pest.</title>
        <authorList>
            <person name="Cucini C."/>
            <person name="Boschi S."/>
            <person name="Funari R."/>
            <person name="Cardaioli E."/>
            <person name="Iannotti N."/>
            <person name="Marturano G."/>
            <person name="Paoli F."/>
            <person name="Bruttini M."/>
            <person name="Carapelli A."/>
            <person name="Frati F."/>
            <person name="Nardi F."/>
        </authorList>
    </citation>
    <scope>NUCLEOTIDE SEQUENCE [LARGE SCALE GENOMIC DNA]</scope>
    <source>
        <strain evidence="1">DMR45628</strain>
    </source>
</reference>
<dbReference type="AlphaFoldDB" id="A0AAW1JGB6"/>
<keyword evidence="2" id="KW-1185">Reference proteome</keyword>
<sequence>MDKFSLVRGRTSQVEHVIRIQPGTVPIKQSLFAINTAKHETTAFSPAFLNFGRSLVPHSSLWREVHGSQDHRETEAKDLVPELQKLQDFYQITKARLAESFQRQRHGYNLRRRPFRPQIGQQVFKKEHALSYAARNFSSLLAPMLQVPGTRGLDRVHVKDLKLASPEAVAGLHADTVSST</sequence>
<dbReference type="Proteomes" id="UP001458880">
    <property type="component" value="Unassembled WGS sequence"/>
</dbReference>
<protein>
    <submittedName>
        <fullName evidence="1">Uncharacterized protein</fullName>
    </submittedName>
</protein>